<feature type="compositionally biased region" description="Basic and acidic residues" evidence="3">
    <location>
        <begin position="978"/>
        <end position="989"/>
    </location>
</feature>
<evidence type="ECO:0000256" key="3">
    <source>
        <dbReference type="SAM" id="MobiDB-lite"/>
    </source>
</evidence>
<name>A0A854QC12_CRYNE</name>
<reference evidence="6 7" key="1">
    <citation type="submission" date="2017-06" db="EMBL/GenBank/DDBJ databases">
        <title>Global population genomics of the pathogenic fungus Cryptococcus neoformans var. grubii.</title>
        <authorList>
            <person name="Cuomo C."/>
            <person name="Litvintseva A."/>
            <person name="Chen Y."/>
            <person name="Young S."/>
            <person name="Zeng Q."/>
            <person name="Chapman S."/>
            <person name="Gujja S."/>
            <person name="Saif S."/>
            <person name="Birren B."/>
        </authorList>
    </citation>
    <scope>NUCLEOTIDE SEQUENCE [LARGE SCALE GENOMIC DNA]</scope>
    <source>
        <strain evidence="6 7">Tu259-1</strain>
    </source>
</reference>
<dbReference type="InterPro" id="IPR011993">
    <property type="entry name" value="PH-like_dom_sf"/>
</dbReference>
<evidence type="ECO:0000259" key="5">
    <source>
        <dbReference type="Pfam" id="PF22972"/>
    </source>
</evidence>
<feature type="compositionally biased region" description="Basic residues" evidence="3">
    <location>
        <begin position="842"/>
        <end position="858"/>
    </location>
</feature>
<dbReference type="GO" id="GO:0072542">
    <property type="term" value="F:protein phosphatase activator activity"/>
    <property type="evidence" value="ECO:0007669"/>
    <property type="project" value="TreeGrafter"/>
</dbReference>
<accession>A0A854QC12</accession>
<sequence>MAMTALHPTVSSSDIHLDSPHSYTNSGSTLLPDPSASPSPSISHAPLPGTSEGDMQAEAPELVEEVPEGESGEMGDQIILDSQPEVDVEDLTGEMEYENLRYRTERERKRVKVYELRDESWFDRGTGICRGMINADGHAVILVEAESPQVQGNEDEPGGFLTKDILLNSNVERDDIYGKQQDTLIVWTDPESKLDIALSFQDADGCEDTWQFICEVQKHLISVEDETQMPSSSSPIGGSPMMVANAHMVNAEHKLPWQPPTLANIREQEFCIRAQAKSAMGRERAMEHILNEDYIKQLINVLEQAEDLESLDDLHALCSLMQTILLFNDNGIFEYILQDDVFLGVIGMLEYDPEFPELKATYRQYFRENARFREVVPIPDPIIRNKVHQTYRLLFLKDVVLARVLDDSAFNILNGFIFFNQVDIINYIQQSDGFLTQLFEAFRDPLLPPPPKDTPPEPLDDKKRDTVMFLHQLVMMGKSIQLPPRLQLYRTLVDRGLLRVIEWSFRRPEAKILHAGAEMLTLVVEHDASSVRGYVFKEQEQKERTLVKEIIELLHKTTNVGLMGQMADTLKTMLEVPPDNESFMAKKEGPLAEQFMAHFYETWATYLFKPLLDIPDYKTEQPTTKLTREYTSLLQNLVELLSYCLLNHPHKGSYFILSNPISKKVVALLYIRDKPLRHAALRFLKACLRTPNHFIHRHFVKNDLLGPLLMLLEEESLRDNMMSSACMEVVEQIRKDNLKTIINYLFENYTPRLEALSRRPLMRGIMMGIRSRWEMNNEPTPSMPLVAATSATSIGGEDSWVNEEKKEDDYFNGSDDETDTTVVDDTEDGIGEEEGEEGVVPAKRKRLRSGGGPKKRAQRTGSALGLDYDDNSDPESPASTPQHIEHSSSSTPVLTTTTSLLERTVSRAQTVAEKEKNTSELEEDLGDVQAKMREKRRREEEEEEEGGFAGLLVGAKPQPVATVAASAASGGGAIGAGKGEEGKDDERDTAVQSEVPTMGEGKKGLKDMGKKIRLNFGLGKKFSK</sequence>
<gene>
    <name evidence="6" type="ORF">C361_02809</name>
</gene>
<comment type="subcellular location">
    <subcellularLocation>
        <location evidence="1">Nucleus</location>
    </subcellularLocation>
</comment>
<feature type="domain" description="Serine/threonine-protein phosphatase 4 regulatory subunit 3-like central" evidence="4">
    <location>
        <begin position="272"/>
        <end position="765"/>
    </location>
</feature>
<dbReference type="Pfam" id="PF22972">
    <property type="entry name" value="EVH1_PP4R3"/>
    <property type="match status" value="1"/>
</dbReference>
<organism evidence="6 7">
    <name type="scientific">Cryptococcus neoformans Tu259-1</name>
    <dbReference type="NCBI Taxonomy" id="1230072"/>
    <lineage>
        <taxon>Eukaryota</taxon>
        <taxon>Fungi</taxon>
        <taxon>Dikarya</taxon>
        <taxon>Basidiomycota</taxon>
        <taxon>Agaricomycotina</taxon>
        <taxon>Tremellomycetes</taxon>
        <taxon>Tremellales</taxon>
        <taxon>Cryptococcaceae</taxon>
        <taxon>Cryptococcus</taxon>
        <taxon>Cryptococcus neoformans species complex</taxon>
    </lineage>
</organism>
<protein>
    <submittedName>
        <fullName evidence="6">Nuclear protein</fullName>
    </submittedName>
</protein>
<dbReference type="GO" id="GO:0030289">
    <property type="term" value="C:protein phosphatase 4 complex"/>
    <property type="evidence" value="ECO:0007669"/>
    <property type="project" value="TreeGrafter"/>
</dbReference>
<feature type="compositionally biased region" description="Low complexity" evidence="3">
    <location>
        <begin position="887"/>
        <end position="901"/>
    </location>
</feature>
<dbReference type="OrthoDB" id="27483at2759"/>
<dbReference type="Proteomes" id="UP000199727">
    <property type="component" value="Unassembled WGS sequence"/>
</dbReference>
<dbReference type="InterPro" id="IPR006887">
    <property type="entry name" value="P4R3-like_central_dom"/>
</dbReference>
<dbReference type="PANTHER" id="PTHR23318">
    <property type="entry name" value="ATP SYNTHASE GAMMA-RELATED"/>
    <property type="match status" value="1"/>
</dbReference>
<dbReference type="EMBL" id="AMKT01000037">
    <property type="protein sequence ID" value="OXG23043.1"/>
    <property type="molecule type" value="Genomic_DNA"/>
</dbReference>
<dbReference type="InterPro" id="IPR051137">
    <property type="entry name" value="PP4R3-like"/>
</dbReference>
<dbReference type="GO" id="GO:0006974">
    <property type="term" value="P:DNA damage response"/>
    <property type="evidence" value="ECO:0007669"/>
    <property type="project" value="TreeGrafter"/>
</dbReference>
<dbReference type="AlphaFoldDB" id="A0A854QC12"/>
<feature type="compositionally biased region" description="Acidic residues" evidence="3">
    <location>
        <begin position="814"/>
        <end position="837"/>
    </location>
</feature>
<dbReference type="Gene3D" id="2.30.29.30">
    <property type="entry name" value="Pleckstrin-homology domain (PH domain)/Phosphotyrosine-binding domain (PTB)"/>
    <property type="match status" value="1"/>
</dbReference>
<feature type="domain" description="PP4R3 EVH1-like" evidence="5">
    <location>
        <begin position="108"/>
        <end position="222"/>
    </location>
</feature>
<keyword evidence="2" id="KW-0539">Nucleus</keyword>
<dbReference type="SUPFAM" id="SSF48371">
    <property type="entry name" value="ARM repeat"/>
    <property type="match status" value="1"/>
</dbReference>
<evidence type="ECO:0000259" key="4">
    <source>
        <dbReference type="Pfam" id="PF04802"/>
    </source>
</evidence>
<proteinExistence type="predicted"/>
<feature type="region of interest" description="Disordered" evidence="3">
    <location>
        <begin position="794"/>
        <end position="1006"/>
    </location>
</feature>
<feature type="region of interest" description="Disordered" evidence="3">
    <location>
        <begin position="1"/>
        <end position="82"/>
    </location>
</feature>
<feature type="compositionally biased region" description="Low complexity" evidence="3">
    <location>
        <begin position="28"/>
        <end position="48"/>
    </location>
</feature>
<dbReference type="GO" id="GO:0005654">
    <property type="term" value="C:nucleoplasm"/>
    <property type="evidence" value="ECO:0007669"/>
    <property type="project" value="TreeGrafter"/>
</dbReference>
<evidence type="ECO:0000256" key="1">
    <source>
        <dbReference type="ARBA" id="ARBA00004123"/>
    </source>
</evidence>
<dbReference type="InterPro" id="IPR055236">
    <property type="entry name" value="EVH1_PP4R3"/>
</dbReference>
<evidence type="ECO:0000313" key="6">
    <source>
        <dbReference type="EMBL" id="OXG23043.1"/>
    </source>
</evidence>
<feature type="compositionally biased region" description="Acidic residues" evidence="3">
    <location>
        <begin position="61"/>
        <end position="73"/>
    </location>
</feature>
<dbReference type="Pfam" id="PF04802">
    <property type="entry name" value="PP4R3"/>
    <property type="match status" value="1"/>
</dbReference>
<evidence type="ECO:0000313" key="7">
    <source>
        <dbReference type="Proteomes" id="UP000199727"/>
    </source>
</evidence>
<dbReference type="InterPro" id="IPR016024">
    <property type="entry name" value="ARM-type_fold"/>
</dbReference>
<comment type="caution">
    <text evidence="6">The sequence shown here is derived from an EMBL/GenBank/DDBJ whole genome shotgun (WGS) entry which is preliminary data.</text>
</comment>
<evidence type="ECO:0000256" key="2">
    <source>
        <dbReference type="ARBA" id="ARBA00023242"/>
    </source>
</evidence>
<dbReference type="PANTHER" id="PTHR23318:SF0">
    <property type="entry name" value="SERINE_THREONINE-PROTEIN PHOSPHATASE 4 REGULATORY SUBUNIT 3"/>
    <property type="match status" value="1"/>
</dbReference>